<dbReference type="NCBIfam" id="NF008359">
    <property type="entry name" value="PRK11148.1"/>
    <property type="match status" value="1"/>
</dbReference>
<dbReference type="GO" id="GO:0046872">
    <property type="term" value="F:metal ion binding"/>
    <property type="evidence" value="ECO:0007669"/>
    <property type="project" value="UniProtKB-KW"/>
</dbReference>
<keyword evidence="1" id="KW-0479">Metal-binding</keyword>
<dbReference type="Pfam" id="PF00149">
    <property type="entry name" value="Metallophos"/>
    <property type="match status" value="1"/>
</dbReference>
<dbReference type="Gene3D" id="3.60.21.10">
    <property type="match status" value="1"/>
</dbReference>
<dbReference type="EMBL" id="JAJVKT010000014">
    <property type="protein sequence ID" value="MCE7509446.1"/>
    <property type="molecule type" value="Genomic_DNA"/>
</dbReference>
<feature type="domain" description="Calcineurin-like phosphoesterase" evidence="5">
    <location>
        <begin position="9"/>
        <end position="199"/>
    </location>
</feature>
<dbReference type="KEGG" id="axe:P40_03105"/>
<name>A0A9Q3ZFC8_9GAMM</name>
<comment type="caution">
    <text evidence="6">The sequence shown here is derived from an EMBL/GenBank/DDBJ whole genome shotgun (WGS) entry which is preliminary data.</text>
</comment>
<organism evidence="6 7">
    <name type="scientific">Alloalcanivorax xenomutans</name>
    <dbReference type="NCBI Taxonomy" id="1094342"/>
    <lineage>
        <taxon>Bacteria</taxon>
        <taxon>Pseudomonadati</taxon>
        <taxon>Pseudomonadota</taxon>
        <taxon>Gammaproteobacteria</taxon>
        <taxon>Oceanospirillales</taxon>
        <taxon>Alcanivoracaceae</taxon>
        <taxon>Alloalcanivorax</taxon>
    </lineage>
</organism>
<dbReference type="PANTHER" id="PTHR42988:SF2">
    <property type="entry name" value="CYCLIC NUCLEOTIDE PHOSPHODIESTERASE CBUA0032-RELATED"/>
    <property type="match status" value="1"/>
</dbReference>
<dbReference type="CDD" id="cd07402">
    <property type="entry name" value="MPP_GpdQ"/>
    <property type="match status" value="1"/>
</dbReference>
<keyword evidence="2 6" id="KW-0378">Hydrolase</keyword>
<evidence type="ECO:0000256" key="2">
    <source>
        <dbReference type="ARBA" id="ARBA00022801"/>
    </source>
</evidence>
<dbReference type="PANTHER" id="PTHR42988">
    <property type="entry name" value="PHOSPHOHYDROLASE"/>
    <property type="match status" value="1"/>
</dbReference>
<evidence type="ECO:0000256" key="4">
    <source>
        <dbReference type="ARBA" id="ARBA00025742"/>
    </source>
</evidence>
<evidence type="ECO:0000259" key="5">
    <source>
        <dbReference type="Pfam" id="PF00149"/>
    </source>
</evidence>
<dbReference type="RefSeq" id="WP_080530403.1">
    <property type="nucleotide sequence ID" value="NZ_CP012331.1"/>
</dbReference>
<reference evidence="6" key="1">
    <citation type="submission" date="2022-01" db="EMBL/GenBank/DDBJ databases">
        <authorList>
            <person name="Karlyshev A.V."/>
            <person name="Jaspars M."/>
        </authorList>
    </citation>
    <scope>NUCLEOTIDE SEQUENCE</scope>
    <source>
        <strain evidence="6">AGSA3-2</strain>
    </source>
</reference>
<protein>
    <submittedName>
        <fullName evidence="6">3',5'-cyclic-AMP phosphodiesterase</fullName>
        <ecNumber evidence="6">3.1.4.53</ecNumber>
    </submittedName>
</protein>
<dbReference type="GO" id="GO:0004115">
    <property type="term" value="F:3',5'-cyclic-AMP phosphodiesterase activity"/>
    <property type="evidence" value="ECO:0007669"/>
    <property type="project" value="UniProtKB-EC"/>
</dbReference>
<gene>
    <name evidence="6" type="primary">cpdA</name>
    <name evidence="6" type="ORF">LZG35_12415</name>
</gene>
<dbReference type="InterPro" id="IPR029052">
    <property type="entry name" value="Metallo-depent_PP-like"/>
</dbReference>
<evidence type="ECO:0000256" key="1">
    <source>
        <dbReference type="ARBA" id="ARBA00022723"/>
    </source>
</evidence>
<accession>A0A9Q3ZFC8</accession>
<dbReference type="InterPro" id="IPR026575">
    <property type="entry name" value="GpdQ/CpdA-like"/>
</dbReference>
<dbReference type="Proteomes" id="UP001107961">
    <property type="component" value="Unassembled WGS sequence"/>
</dbReference>
<dbReference type="EC" id="3.1.4.53" evidence="6"/>
<dbReference type="SUPFAM" id="SSF56300">
    <property type="entry name" value="Metallo-dependent phosphatases"/>
    <property type="match status" value="1"/>
</dbReference>
<evidence type="ECO:0000313" key="6">
    <source>
        <dbReference type="EMBL" id="MCE7509446.1"/>
    </source>
</evidence>
<sequence length="268" mass="30332">MSQPVTPVRVVQLSDFHLFADPASTMLGLNTQHSLETVLRLVRAEQPDMRAILATGDLSQDGSEASYTRLKKALRAFGVPVYWLEGNHDETHPMRAMLADEAGRVSPCVGTVDGWRVIMLDSTIPGQVPGELFDRDLVFLEQALMESRDHHVMICLHHHPVPMGSRWLDEQQVANSDAFFRIIDRHPQVRAVLWGHVHQEYESRRKNVRLLSVPSTCVQFKPHSADFALDQCNPGYRWLDLYPDGRIESGVSRVQGMHFTVDLTVNGY</sequence>
<evidence type="ECO:0000313" key="7">
    <source>
        <dbReference type="Proteomes" id="UP001107961"/>
    </source>
</evidence>
<keyword evidence="7" id="KW-1185">Reference proteome</keyword>
<dbReference type="InterPro" id="IPR050884">
    <property type="entry name" value="CNP_phosphodiesterase-III"/>
</dbReference>
<evidence type="ECO:0000256" key="3">
    <source>
        <dbReference type="ARBA" id="ARBA00023004"/>
    </source>
</evidence>
<dbReference type="AlphaFoldDB" id="A0A9Q3ZFC8"/>
<dbReference type="InterPro" id="IPR004843">
    <property type="entry name" value="Calcineurin-like_PHP"/>
</dbReference>
<comment type="similarity">
    <text evidence="4">Belongs to the cyclic nucleotide phosphodiesterase class-III family.</text>
</comment>
<keyword evidence="3" id="KW-0408">Iron</keyword>
<proteinExistence type="inferred from homology"/>